<gene>
    <name evidence="2" type="ORF">UFOPK2579_01951</name>
</gene>
<accession>A0A6J6R9J8</accession>
<proteinExistence type="predicted"/>
<name>A0A6J6R9J8_9ZZZZ</name>
<dbReference type="AlphaFoldDB" id="A0A6J6R9J8"/>
<organism evidence="2">
    <name type="scientific">freshwater metagenome</name>
    <dbReference type="NCBI Taxonomy" id="449393"/>
    <lineage>
        <taxon>unclassified sequences</taxon>
        <taxon>metagenomes</taxon>
        <taxon>ecological metagenomes</taxon>
    </lineage>
</organism>
<protein>
    <submittedName>
        <fullName evidence="2">Unannotated protein</fullName>
    </submittedName>
</protein>
<dbReference type="Gene3D" id="3.30.428.10">
    <property type="entry name" value="HIT-like"/>
    <property type="match status" value="1"/>
</dbReference>
<dbReference type="InterPro" id="IPR011146">
    <property type="entry name" value="HIT-like"/>
</dbReference>
<dbReference type="EMBL" id="CAEZXR010000253">
    <property type="protein sequence ID" value="CAB4720650.1"/>
    <property type="molecule type" value="Genomic_DNA"/>
</dbReference>
<dbReference type="GO" id="GO:0003824">
    <property type="term" value="F:catalytic activity"/>
    <property type="evidence" value="ECO:0007669"/>
    <property type="project" value="InterPro"/>
</dbReference>
<evidence type="ECO:0000313" key="2">
    <source>
        <dbReference type="EMBL" id="CAB4720650.1"/>
    </source>
</evidence>
<dbReference type="PROSITE" id="PS51084">
    <property type="entry name" value="HIT_2"/>
    <property type="match status" value="1"/>
</dbReference>
<dbReference type="InterPro" id="IPR036265">
    <property type="entry name" value="HIT-like_sf"/>
</dbReference>
<feature type="domain" description="HIT" evidence="1">
    <location>
        <begin position="14"/>
        <end position="121"/>
    </location>
</feature>
<reference evidence="2" key="1">
    <citation type="submission" date="2020-05" db="EMBL/GenBank/DDBJ databases">
        <authorList>
            <person name="Chiriac C."/>
            <person name="Salcher M."/>
            <person name="Ghai R."/>
            <person name="Kavagutti S V."/>
        </authorList>
    </citation>
    <scope>NUCLEOTIDE SEQUENCE</scope>
</reference>
<sequence>MFNRWMDEDFRQDRVGSALAGTNPTVLGRMRAGFAVIGDLQHLPGYCVLISDTPGVDQLTDLAPQRQLEFLEDMAILGRAVAAVCERRGPGFRRINLEIQGNTDSFLHAHVTPRYHWEPAEVIGWPAALHHWTCIVDAERHALGPQHDELRSELVAELQRQASSSASSFVAGS</sequence>
<dbReference type="SUPFAM" id="SSF54197">
    <property type="entry name" value="HIT-like"/>
    <property type="match status" value="1"/>
</dbReference>
<evidence type="ECO:0000259" key="1">
    <source>
        <dbReference type="PROSITE" id="PS51084"/>
    </source>
</evidence>